<accession>A0A7S3YQ65</accession>
<feature type="compositionally biased region" description="Basic and acidic residues" evidence="4">
    <location>
        <begin position="61"/>
        <end position="73"/>
    </location>
</feature>
<dbReference type="SMART" id="SM00054">
    <property type="entry name" value="EFh"/>
    <property type="match status" value="2"/>
</dbReference>
<evidence type="ECO:0000256" key="3">
    <source>
        <dbReference type="ARBA" id="ARBA00022837"/>
    </source>
</evidence>
<dbReference type="GO" id="GO:0043226">
    <property type="term" value="C:organelle"/>
    <property type="evidence" value="ECO:0007669"/>
    <property type="project" value="UniProtKB-ARBA"/>
</dbReference>
<feature type="compositionally biased region" description="Basic and acidic residues" evidence="4">
    <location>
        <begin position="1"/>
        <end position="10"/>
    </location>
</feature>
<dbReference type="FunFam" id="1.10.238.10:FF:000178">
    <property type="entry name" value="Calmodulin-2 A"/>
    <property type="match status" value="1"/>
</dbReference>
<feature type="compositionally biased region" description="Basic and acidic residues" evidence="4">
    <location>
        <begin position="17"/>
        <end position="44"/>
    </location>
</feature>
<dbReference type="PROSITE" id="PS50222">
    <property type="entry name" value="EF_HAND_2"/>
    <property type="match status" value="1"/>
</dbReference>
<dbReference type="Pfam" id="PF13499">
    <property type="entry name" value="EF-hand_7"/>
    <property type="match status" value="1"/>
</dbReference>
<protein>
    <recommendedName>
        <fullName evidence="5">EF-hand domain-containing protein</fullName>
    </recommendedName>
</protein>
<dbReference type="InterPro" id="IPR011992">
    <property type="entry name" value="EF-hand-dom_pair"/>
</dbReference>
<evidence type="ECO:0000256" key="4">
    <source>
        <dbReference type="SAM" id="MobiDB-lite"/>
    </source>
</evidence>
<gene>
    <name evidence="6" type="ORF">LGLO00237_LOCUS10066</name>
</gene>
<comment type="similarity">
    <text evidence="1">Belongs to the centrin family.</text>
</comment>
<evidence type="ECO:0000313" key="6">
    <source>
        <dbReference type="EMBL" id="CAE0658494.1"/>
    </source>
</evidence>
<feature type="domain" description="EF-hand" evidence="5">
    <location>
        <begin position="153"/>
        <end position="188"/>
    </location>
</feature>
<keyword evidence="3" id="KW-0106">Calcium</keyword>
<dbReference type="AlphaFoldDB" id="A0A7S3YQ65"/>
<evidence type="ECO:0000259" key="5">
    <source>
        <dbReference type="PROSITE" id="PS50222"/>
    </source>
</evidence>
<dbReference type="InterPro" id="IPR018247">
    <property type="entry name" value="EF_Hand_1_Ca_BS"/>
</dbReference>
<dbReference type="EMBL" id="HBIV01013708">
    <property type="protein sequence ID" value="CAE0658494.1"/>
    <property type="molecule type" value="Transcribed_RNA"/>
</dbReference>
<dbReference type="PROSITE" id="PS00018">
    <property type="entry name" value="EF_HAND_1"/>
    <property type="match status" value="1"/>
</dbReference>
<dbReference type="PANTHER" id="PTHR46763">
    <property type="entry name" value="DYNEIN REGULATORY COMPLEX PROTEIN 8"/>
    <property type="match status" value="1"/>
</dbReference>
<evidence type="ECO:0000256" key="2">
    <source>
        <dbReference type="ARBA" id="ARBA00022737"/>
    </source>
</evidence>
<feature type="region of interest" description="Disordered" evidence="4">
    <location>
        <begin position="1"/>
        <end position="73"/>
    </location>
</feature>
<dbReference type="GO" id="GO:0005509">
    <property type="term" value="F:calcium ion binding"/>
    <property type="evidence" value="ECO:0007669"/>
    <property type="project" value="InterPro"/>
</dbReference>
<reference evidence="6" key="1">
    <citation type="submission" date="2021-01" db="EMBL/GenBank/DDBJ databases">
        <authorList>
            <person name="Corre E."/>
            <person name="Pelletier E."/>
            <person name="Niang G."/>
            <person name="Scheremetjew M."/>
            <person name="Finn R."/>
            <person name="Kale V."/>
            <person name="Holt S."/>
            <person name="Cochrane G."/>
            <person name="Meng A."/>
            <person name="Brown T."/>
            <person name="Cohen L."/>
        </authorList>
    </citation>
    <scope>NUCLEOTIDE SEQUENCE</scope>
    <source>
        <strain evidence="6">CCCM811</strain>
    </source>
</reference>
<dbReference type="SUPFAM" id="SSF47473">
    <property type="entry name" value="EF-hand"/>
    <property type="match status" value="1"/>
</dbReference>
<dbReference type="InterPro" id="IPR002048">
    <property type="entry name" value="EF_hand_dom"/>
</dbReference>
<sequence>MSDQPVEKPTEAAPADSKAEPVPEKVEKKTETAKEQDGAKKEELNEVEEKEEAGKQAQPVEDVRKIVDTNDPDHPIRRRIREAFEPFDPDRNNTCDEREIRYIMRYLGAYPTEEDVSKVIIKQIKEDEEIRVRYDRFEEFMLEVIKDNRYPPDDYETLMQAFKVLDADGKGLIDEQVMVEALTSNAYAFHENEVQDFLRDVPKDPRTGKIEYEKYVNTLIGDH</sequence>
<proteinExistence type="inferred from homology"/>
<dbReference type="PANTHER" id="PTHR46763:SF1">
    <property type="entry name" value="DYNEIN REGULATORY COMPLEX PROTEIN 8"/>
    <property type="match status" value="1"/>
</dbReference>
<organism evidence="6">
    <name type="scientific">Lotharella globosa</name>
    <dbReference type="NCBI Taxonomy" id="91324"/>
    <lineage>
        <taxon>Eukaryota</taxon>
        <taxon>Sar</taxon>
        <taxon>Rhizaria</taxon>
        <taxon>Cercozoa</taxon>
        <taxon>Chlorarachniophyceae</taxon>
        <taxon>Lotharella</taxon>
    </lineage>
</organism>
<name>A0A7S3YQ65_9EUKA</name>
<dbReference type="Gene3D" id="1.10.238.10">
    <property type="entry name" value="EF-hand"/>
    <property type="match status" value="2"/>
</dbReference>
<evidence type="ECO:0000256" key="1">
    <source>
        <dbReference type="ARBA" id="ARBA00005253"/>
    </source>
</evidence>
<keyword evidence="2" id="KW-0677">Repeat</keyword>